<evidence type="ECO:0000313" key="2">
    <source>
        <dbReference type="EMBL" id="ARJ55967.1"/>
    </source>
</evidence>
<dbReference type="KEGG" id="ccun:CCUN_0313"/>
<protein>
    <recommendedName>
        <fullName evidence="4">SH3 domain-containing protein</fullName>
    </recommendedName>
</protein>
<accession>A0A1W6BV84</accession>
<gene>
    <name evidence="2" type="ORF">CCUN_0313</name>
</gene>
<dbReference type="STRING" id="1121267.CCUN_0313"/>
<dbReference type="Gene3D" id="2.30.30.40">
    <property type="entry name" value="SH3 Domains"/>
    <property type="match status" value="1"/>
</dbReference>
<sequence>MRFLFVFFLLTLNLFSENEIHNFEEGNKIQNLAKEEQRIYQNIAPSDEQEDFESNVEDPFIPQSSLVLSTQDYPHKVYVGEVFCIQLYAKTTENTNFDFELSVEKNKELEFLNPNPKWKKLEDSYETNLCFIAKNSNANLEQIFVQLTRNKEMFQEASLKINPIQFELTPTNKNFSHIVASSLEIKKIKTSYFDDKNLIMMLELNATNANLKGFYIDNIPKQGIENFKGDFNVSNAFYYAIFPDYKNRFEFSYFNKDTKKLENFNLELKISDDEISTQSDLNPTNKDFNVYKQYGLWILSFLFAIIFIFTRSFIVLFLALICFALSFLVDTSTHSGILKAGTKVKILPTTPSTYFYTANSNEEVEILNQRENYIKILLENGKIGWVNRENLQKN</sequence>
<dbReference type="EMBL" id="CP020867">
    <property type="protein sequence ID" value="ARJ55967.1"/>
    <property type="molecule type" value="Genomic_DNA"/>
</dbReference>
<keyword evidence="1" id="KW-0812">Transmembrane</keyword>
<name>A0A1W6BV84_9BACT</name>
<evidence type="ECO:0000256" key="1">
    <source>
        <dbReference type="SAM" id="Phobius"/>
    </source>
</evidence>
<feature type="transmembrane region" description="Helical" evidence="1">
    <location>
        <begin position="296"/>
        <end position="329"/>
    </location>
</feature>
<reference evidence="2 3" key="1">
    <citation type="submission" date="2017-04" db="EMBL/GenBank/DDBJ databases">
        <title>Complete genome sequence of the Campylobacter cuniculorum type strain LMG24588.</title>
        <authorList>
            <person name="Miller W.G."/>
            <person name="Yee E."/>
            <person name="Revez J."/>
            <person name="Bono J.L."/>
            <person name="Rossi M."/>
        </authorList>
    </citation>
    <scope>NUCLEOTIDE SEQUENCE [LARGE SCALE GENOMIC DNA]</scope>
    <source>
        <strain evidence="2 3">LMG 24588</strain>
    </source>
</reference>
<keyword evidence="1" id="KW-0472">Membrane</keyword>
<organism evidence="2 3">
    <name type="scientific">Campylobacter cuniculorum DSM 23162 = LMG 24588</name>
    <dbReference type="NCBI Taxonomy" id="1121267"/>
    <lineage>
        <taxon>Bacteria</taxon>
        <taxon>Pseudomonadati</taxon>
        <taxon>Campylobacterota</taxon>
        <taxon>Epsilonproteobacteria</taxon>
        <taxon>Campylobacterales</taxon>
        <taxon>Campylobacteraceae</taxon>
        <taxon>Campylobacter</taxon>
    </lineage>
</organism>
<evidence type="ECO:0008006" key="4">
    <source>
        <dbReference type="Google" id="ProtNLM"/>
    </source>
</evidence>
<keyword evidence="1" id="KW-1133">Transmembrane helix</keyword>
<dbReference type="Proteomes" id="UP000192902">
    <property type="component" value="Chromosome"/>
</dbReference>
<evidence type="ECO:0000313" key="3">
    <source>
        <dbReference type="Proteomes" id="UP000192902"/>
    </source>
</evidence>
<dbReference type="eggNOG" id="ENOG5030HQY">
    <property type="taxonomic scope" value="Bacteria"/>
</dbReference>
<dbReference type="AlphaFoldDB" id="A0A1W6BV84"/>
<proteinExistence type="predicted"/>
<dbReference type="RefSeq" id="WP_027305265.1">
    <property type="nucleotide sequence ID" value="NZ_CP020867.1"/>
</dbReference>